<dbReference type="InterPro" id="IPR002912">
    <property type="entry name" value="ACT_dom"/>
</dbReference>
<gene>
    <name evidence="3" type="ORF">SAMN02746089_02361</name>
</gene>
<dbReference type="PIRSF" id="PIRSF025624">
    <property type="entry name" value="ACT_PheB"/>
    <property type="match status" value="1"/>
</dbReference>
<dbReference type="Gene3D" id="3.30.70.260">
    <property type="match status" value="1"/>
</dbReference>
<accession>A0A1M5DLE9</accession>
<dbReference type="PROSITE" id="PS51671">
    <property type="entry name" value="ACT"/>
    <property type="match status" value="1"/>
</dbReference>
<feature type="domain" description="ACT" evidence="2">
    <location>
        <begin position="71"/>
        <end position="146"/>
    </location>
</feature>
<dbReference type="InterPro" id="IPR008310">
    <property type="entry name" value="UPF0735_ACT_dom-cont"/>
</dbReference>
<dbReference type="AlphaFoldDB" id="A0A1M5DLE9"/>
<dbReference type="SUPFAM" id="SSF55021">
    <property type="entry name" value="ACT-like"/>
    <property type="match status" value="1"/>
</dbReference>
<dbReference type="OrthoDB" id="9788773at2"/>
<dbReference type="EMBL" id="FQVH01000037">
    <property type="protein sequence ID" value="SHF67592.1"/>
    <property type="molecule type" value="Genomic_DNA"/>
</dbReference>
<evidence type="ECO:0000259" key="2">
    <source>
        <dbReference type="PROSITE" id="PS51671"/>
    </source>
</evidence>
<dbReference type="CDD" id="cd04888">
    <property type="entry name" value="ACT_PheB-BS"/>
    <property type="match status" value="1"/>
</dbReference>
<comment type="similarity">
    <text evidence="1">Belongs to the UPF0735 family.</text>
</comment>
<organism evidence="3 4">
    <name type="scientific">Caldanaerobius fijiensis DSM 17918</name>
    <dbReference type="NCBI Taxonomy" id="1121256"/>
    <lineage>
        <taxon>Bacteria</taxon>
        <taxon>Bacillati</taxon>
        <taxon>Bacillota</taxon>
        <taxon>Clostridia</taxon>
        <taxon>Thermoanaerobacterales</taxon>
        <taxon>Thermoanaerobacteraceae</taxon>
        <taxon>Caldanaerobius</taxon>
    </lineage>
</organism>
<dbReference type="Proteomes" id="UP000184088">
    <property type="component" value="Unassembled WGS sequence"/>
</dbReference>
<dbReference type="InterPro" id="IPR045865">
    <property type="entry name" value="ACT-like_dom_sf"/>
</dbReference>
<evidence type="ECO:0000256" key="1">
    <source>
        <dbReference type="HAMAP-Rule" id="MF_00707"/>
    </source>
</evidence>
<reference evidence="3 4" key="1">
    <citation type="submission" date="2016-11" db="EMBL/GenBank/DDBJ databases">
        <authorList>
            <person name="Jaros S."/>
            <person name="Januszkiewicz K."/>
            <person name="Wedrychowicz H."/>
        </authorList>
    </citation>
    <scope>NUCLEOTIDE SEQUENCE [LARGE SCALE GENOMIC DNA]</scope>
    <source>
        <strain evidence="3 4">DSM 17918</strain>
    </source>
</reference>
<evidence type="ECO:0000313" key="3">
    <source>
        <dbReference type="EMBL" id="SHF67592.1"/>
    </source>
</evidence>
<dbReference type="NCBIfam" id="NF003361">
    <property type="entry name" value="PRK04435.1"/>
    <property type="match status" value="1"/>
</dbReference>
<dbReference type="STRING" id="1121256.SAMN02746089_02361"/>
<protein>
    <recommendedName>
        <fullName evidence="1">UPF0735 ACT domain-containing protein SAMN02746089_02361</fullName>
    </recommendedName>
</protein>
<sequence length="147" mass="16804">MRKDATYYIVDASVLPEIYTKVVQAKELLETGEAKTINEAVKEVGISRSAFYKYKDYVFKYFDHRRYKILTLSMILYHVPGVLSQLLNRVASYGGNILTINQNIPVHQKANVTITIDISKMEGEIKAFIDDLKEIEGVENLEIIAQE</sequence>
<evidence type="ECO:0000313" key="4">
    <source>
        <dbReference type="Proteomes" id="UP000184088"/>
    </source>
</evidence>
<name>A0A1M5DLE9_9THEO</name>
<proteinExistence type="inferred from homology"/>
<dbReference type="RefSeq" id="WP_073345654.1">
    <property type="nucleotide sequence ID" value="NZ_FQVH01000037.1"/>
</dbReference>
<keyword evidence="4" id="KW-1185">Reference proteome</keyword>
<dbReference type="HAMAP" id="MF_00707">
    <property type="entry name" value="UPF0735"/>
    <property type="match status" value="1"/>
</dbReference>